<accession>A0ABS7T992</accession>
<comment type="caution">
    <text evidence="5">The sequence shown here is derived from an EMBL/GenBank/DDBJ whole genome shotgun (WGS) entry which is preliminary data.</text>
</comment>
<feature type="transmembrane region" description="Helical" evidence="1">
    <location>
        <begin position="174"/>
        <end position="195"/>
    </location>
</feature>
<name>A0ABS7T992_9GAMM</name>
<feature type="domain" description="EAL" evidence="2">
    <location>
        <begin position="440"/>
        <end position="693"/>
    </location>
</feature>
<dbReference type="SMART" id="SM00052">
    <property type="entry name" value="EAL"/>
    <property type="match status" value="1"/>
</dbReference>
<dbReference type="PROSITE" id="PS50883">
    <property type="entry name" value="EAL"/>
    <property type="match status" value="1"/>
</dbReference>
<dbReference type="Pfam" id="PF03707">
    <property type="entry name" value="MHYT"/>
    <property type="match status" value="4"/>
</dbReference>
<dbReference type="InterPro" id="IPR029787">
    <property type="entry name" value="Nucleotide_cyclase"/>
</dbReference>
<dbReference type="Pfam" id="PF00563">
    <property type="entry name" value="EAL"/>
    <property type="match status" value="1"/>
</dbReference>
<feature type="transmembrane region" description="Helical" evidence="1">
    <location>
        <begin position="6"/>
        <end position="29"/>
    </location>
</feature>
<feature type="transmembrane region" description="Helical" evidence="1">
    <location>
        <begin position="215"/>
        <end position="236"/>
    </location>
</feature>
<dbReference type="Gene3D" id="3.30.70.270">
    <property type="match status" value="1"/>
</dbReference>
<dbReference type="PROSITE" id="PS50924">
    <property type="entry name" value="MHYT"/>
    <property type="match status" value="1"/>
</dbReference>
<organism evidence="5 6">
    <name type="scientific">Novilysobacter selenitireducens</name>
    <dbReference type="NCBI Taxonomy" id="2872639"/>
    <lineage>
        <taxon>Bacteria</taxon>
        <taxon>Pseudomonadati</taxon>
        <taxon>Pseudomonadota</taxon>
        <taxon>Gammaproteobacteria</taxon>
        <taxon>Lysobacterales</taxon>
        <taxon>Lysobacteraceae</taxon>
        <taxon>Novilysobacter</taxon>
    </lineage>
</organism>
<evidence type="ECO:0000259" key="4">
    <source>
        <dbReference type="PROSITE" id="PS50924"/>
    </source>
</evidence>
<dbReference type="Pfam" id="PF00990">
    <property type="entry name" value="GGDEF"/>
    <property type="match status" value="1"/>
</dbReference>
<evidence type="ECO:0000259" key="3">
    <source>
        <dbReference type="PROSITE" id="PS50887"/>
    </source>
</evidence>
<dbReference type="SMART" id="SM00267">
    <property type="entry name" value="GGDEF"/>
    <property type="match status" value="1"/>
</dbReference>
<protein>
    <submittedName>
        <fullName evidence="5">EAL domain-containing protein</fullName>
    </submittedName>
</protein>
<keyword evidence="1" id="KW-0812">Transmembrane</keyword>
<feature type="transmembrane region" description="Helical" evidence="1">
    <location>
        <begin position="41"/>
        <end position="65"/>
    </location>
</feature>
<dbReference type="PANTHER" id="PTHR44757:SF2">
    <property type="entry name" value="BIOFILM ARCHITECTURE MAINTENANCE PROTEIN MBAA"/>
    <property type="match status" value="1"/>
</dbReference>
<evidence type="ECO:0000256" key="1">
    <source>
        <dbReference type="PROSITE-ProRule" id="PRU00244"/>
    </source>
</evidence>
<keyword evidence="1" id="KW-0472">Membrane</keyword>
<dbReference type="CDD" id="cd01948">
    <property type="entry name" value="EAL"/>
    <property type="match status" value="1"/>
</dbReference>
<dbReference type="PANTHER" id="PTHR44757">
    <property type="entry name" value="DIGUANYLATE CYCLASE DGCP"/>
    <property type="match status" value="1"/>
</dbReference>
<keyword evidence="6" id="KW-1185">Reference proteome</keyword>
<dbReference type="SUPFAM" id="SSF55073">
    <property type="entry name" value="Nucleotide cyclase"/>
    <property type="match status" value="1"/>
</dbReference>
<dbReference type="InterPro" id="IPR043128">
    <property type="entry name" value="Rev_trsase/Diguanyl_cyclase"/>
</dbReference>
<dbReference type="InterPro" id="IPR000160">
    <property type="entry name" value="GGDEF_dom"/>
</dbReference>
<proteinExistence type="predicted"/>
<feature type="transmembrane region" description="Helical" evidence="1">
    <location>
        <begin position="140"/>
        <end position="162"/>
    </location>
</feature>
<dbReference type="NCBIfam" id="TIGR00254">
    <property type="entry name" value="GGDEF"/>
    <property type="match status" value="1"/>
</dbReference>
<sequence>MHHHYNLWIVALSLVVAFLAAYTALDIALRVRDAGARAYRFWFVGGSLALGLGIWSMHFIGMLAHVTPTPLGYDIPLTLWSIVPAVGAASVAIWLVRLGIGERGVIVMGGVVMATGIVAMHYTGMSALRMSPALTYDPMLVAASCGIALAAAMAGLWLAMRLAPGDRWLSVKKLAGMLGLGLAISGMHYTGMAAADFAPGSVSLALQGGLDGSTMAVAVGVGSLGVLTVTLLIALFDARLANEHATARVHLEAEVERRQSREVQLEHLALHDGLTGIANRANFVEQLALAVRRARRRGAMFGVLAVDLDGFKEINDGFGHATGDALLCDVARRLQAGARVEDTVARLGGDEFSVLATEVASPADLALLAQRLIESLETTAVGVTGLPAAGSVGIAIYPQDGDDVDDLLRSADFALYHAKSAGKGRYHFFDSQLESRVRTRQRRLDELRVALRDDQLLLHYQPQVDTATGRAVGVEALARWQHPVDGLLPPAAFIPLAEEAGLMPAVDAWVIRRACREAADWATQGVALTLALNVSAQSVTPALVATTIEALRESGLPPRLLEFELTETALLHAEDTGVVDVLQQLAALGVRLSIDDFGTGYGSLLYLRSLPIAAIKIDRRFVQAAPGTAQDAAIVKSLLDLGRTLELRVVAEGVETAEQLALLRELGCETAQGYFFSPPVPGAEAVRHGRVEGESAAGLLPDAAAADADRLAG</sequence>
<keyword evidence="1" id="KW-1133">Transmembrane helix</keyword>
<dbReference type="PROSITE" id="PS50887">
    <property type="entry name" value="GGDEF"/>
    <property type="match status" value="1"/>
</dbReference>
<dbReference type="EMBL" id="JAINZW010000006">
    <property type="protein sequence ID" value="MBZ4040428.1"/>
    <property type="molecule type" value="Genomic_DNA"/>
</dbReference>
<feature type="domain" description="MHYT" evidence="4">
    <location>
        <begin position="5"/>
        <end position="198"/>
    </location>
</feature>
<reference evidence="5 6" key="1">
    <citation type="submission" date="2021-09" db="EMBL/GenBank/DDBJ databases">
        <title>Lysobacter sp. 13A isolated from the river sediment.</title>
        <authorList>
            <person name="Liu H."/>
            <person name="Li S."/>
            <person name="Mao S."/>
        </authorList>
    </citation>
    <scope>NUCLEOTIDE SEQUENCE [LARGE SCALE GENOMIC DNA]</scope>
    <source>
        <strain evidence="5 6">13A</strain>
    </source>
</reference>
<dbReference type="InterPro" id="IPR001633">
    <property type="entry name" value="EAL_dom"/>
</dbReference>
<evidence type="ECO:0000259" key="2">
    <source>
        <dbReference type="PROSITE" id="PS50883"/>
    </source>
</evidence>
<gene>
    <name evidence="5" type="ORF">K6753_12890</name>
</gene>
<dbReference type="Gene3D" id="3.20.20.450">
    <property type="entry name" value="EAL domain"/>
    <property type="match status" value="1"/>
</dbReference>
<feature type="transmembrane region" description="Helical" evidence="1">
    <location>
        <begin position="105"/>
        <end position="128"/>
    </location>
</feature>
<evidence type="ECO:0000313" key="6">
    <source>
        <dbReference type="Proteomes" id="UP001430954"/>
    </source>
</evidence>
<dbReference type="CDD" id="cd01949">
    <property type="entry name" value="GGDEF"/>
    <property type="match status" value="1"/>
</dbReference>
<dbReference type="InterPro" id="IPR005330">
    <property type="entry name" value="MHYT_dom"/>
</dbReference>
<dbReference type="InterPro" id="IPR052155">
    <property type="entry name" value="Biofilm_reg_signaling"/>
</dbReference>
<dbReference type="RefSeq" id="WP_223676875.1">
    <property type="nucleotide sequence ID" value="NZ_JAINZW010000006.1"/>
</dbReference>
<dbReference type="SUPFAM" id="SSF141868">
    <property type="entry name" value="EAL domain-like"/>
    <property type="match status" value="1"/>
</dbReference>
<dbReference type="Proteomes" id="UP001430954">
    <property type="component" value="Unassembled WGS sequence"/>
</dbReference>
<evidence type="ECO:0000313" key="5">
    <source>
        <dbReference type="EMBL" id="MBZ4040428.1"/>
    </source>
</evidence>
<dbReference type="InterPro" id="IPR035919">
    <property type="entry name" value="EAL_sf"/>
</dbReference>
<feature type="domain" description="GGDEF" evidence="3">
    <location>
        <begin position="299"/>
        <end position="431"/>
    </location>
</feature>
<feature type="transmembrane region" description="Helical" evidence="1">
    <location>
        <begin position="77"/>
        <end position="96"/>
    </location>
</feature>